<gene>
    <name evidence="1" type="ordered locus">XNC1_2714</name>
</gene>
<evidence type="ECO:0000313" key="1">
    <source>
        <dbReference type="EMBL" id="CBJ90768.1"/>
    </source>
</evidence>
<dbReference type="EMBL" id="FN667742">
    <property type="protein sequence ID" value="CBJ90768.1"/>
    <property type="molecule type" value="Genomic_DNA"/>
</dbReference>
<organism evidence="1 2">
    <name type="scientific">Xenorhabdus nematophila (strain ATCC 19061 / DSM 3370 / CCUG 14189 / LMG 1036 / NCIMB 9965 / AN6)</name>
    <dbReference type="NCBI Taxonomy" id="406817"/>
    <lineage>
        <taxon>Bacteria</taxon>
        <taxon>Pseudomonadati</taxon>
        <taxon>Pseudomonadota</taxon>
        <taxon>Gammaproteobacteria</taxon>
        <taxon>Enterobacterales</taxon>
        <taxon>Morganellaceae</taxon>
        <taxon>Xenorhabdus</taxon>
    </lineage>
</organism>
<reference evidence="1 2" key="1">
    <citation type="journal article" date="2011" name="PLoS ONE">
        <title>The entomopathogenic bacterial endosymbionts xenorhabdus and photorhabdus: convergent lifestyles from divergent genomes.</title>
        <authorList>
            <person name="Chaston J.M."/>
            <person name="Suen G."/>
            <person name="Tucker S.L."/>
            <person name="Andersen A.W."/>
            <person name="Bhasin A."/>
            <person name="Bode E."/>
            <person name="Bode H.B."/>
            <person name="Brachmann A.O."/>
            <person name="Cowles C.E."/>
            <person name="Cowles K.N."/>
            <person name="Darby C."/>
            <person name="de Leon L."/>
            <person name="Drace K."/>
            <person name="Du Z."/>
            <person name="Givaudan A."/>
            <person name="Herbert Tran E.E."/>
            <person name="Jewell K.A."/>
            <person name="Knack J.J."/>
            <person name="Krasomil-Osterfeld K.C."/>
            <person name="Kukor R."/>
            <person name="Lanois A."/>
            <person name="Latreille P."/>
            <person name="Leimgruber N.K."/>
            <person name="Lipke C.M."/>
            <person name="Liu R."/>
            <person name="Lu X."/>
            <person name="Martens E.C."/>
            <person name="Marri P.R."/>
            <person name="Medigue C."/>
            <person name="Menard M.L."/>
            <person name="Miller N.M."/>
            <person name="Morales-Soto N."/>
            <person name="Norton S."/>
            <person name="Ogier J.C."/>
            <person name="Orchard S.S."/>
            <person name="Park D."/>
            <person name="Park Y."/>
            <person name="Qurollo B.A."/>
            <person name="Sugar D.R."/>
            <person name="Richards G.R."/>
            <person name="Rouy Z."/>
            <person name="Slominski B."/>
            <person name="Slominski K."/>
            <person name="Snyder H."/>
            <person name="Tjaden B.C."/>
            <person name="van der Hoeven R."/>
            <person name="Welch R.D."/>
            <person name="Wheeler C."/>
            <person name="Xiang B."/>
            <person name="Barbazuk B."/>
            <person name="Gaudriault S."/>
            <person name="Goodner B."/>
            <person name="Slater S.C."/>
            <person name="Forst S."/>
            <person name="Goldman B.S."/>
            <person name="Goodrich-Blair H."/>
        </authorList>
    </citation>
    <scope>NUCLEOTIDE SEQUENCE [LARGE SCALE GENOMIC DNA]</scope>
    <source>
        <strain evidence="2">ATCC 19061 / DSM 3370 / CCUG 14189 / LMG 1036 / NCIMB 9965 / AN6</strain>
    </source>
</reference>
<dbReference type="STRING" id="406817.XNC1_2714"/>
<dbReference type="HOGENOM" id="CLU_219845_0_0_6"/>
<dbReference type="Proteomes" id="UP000008075">
    <property type="component" value="Chromosome"/>
</dbReference>
<accession>D3VIC8</accession>
<keyword evidence="2" id="KW-1185">Reference proteome</keyword>
<sequence length="40" mass="4422">MMAIIKGMVDTAGEYGESAKSGLTERVERAVFGYLSFRSY</sequence>
<protein>
    <submittedName>
        <fullName evidence="1">Transcriptional regulator, TetR family</fullName>
    </submittedName>
</protein>
<dbReference type="KEGG" id="xne:XNC1_2714"/>
<evidence type="ECO:0000313" key="2">
    <source>
        <dbReference type="Proteomes" id="UP000008075"/>
    </source>
</evidence>
<dbReference type="AlphaFoldDB" id="D3VIC8"/>
<proteinExistence type="predicted"/>
<name>D3VIC8_XENNA</name>